<evidence type="ECO:0000256" key="1">
    <source>
        <dbReference type="ARBA" id="ARBA00023002"/>
    </source>
</evidence>
<evidence type="ECO:0000313" key="4">
    <source>
        <dbReference type="Proteomes" id="UP000001739"/>
    </source>
</evidence>
<dbReference type="EMBL" id="CP001053">
    <property type="protein sequence ID" value="ACD20837.1"/>
    <property type="molecule type" value="Genomic_DNA"/>
</dbReference>
<dbReference type="Proteomes" id="UP000001739">
    <property type="component" value="Chromosome 2"/>
</dbReference>
<dbReference type="InterPro" id="IPR042204">
    <property type="entry name" value="2Fe-2S-bd_N"/>
</dbReference>
<dbReference type="GO" id="GO:0016491">
    <property type="term" value="F:oxidoreductase activity"/>
    <property type="evidence" value="ECO:0007669"/>
    <property type="project" value="UniProtKB-KW"/>
</dbReference>
<dbReference type="eggNOG" id="COG3383">
    <property type="taxonomic scope" value="Bacteria"/>
</dbReference>
<dbReference type="OrthoDB" id="573392at2"/>
<protein>
    <recommendedName>
        <fullName evidence="5">Sarcosine oxidase alpha subunit</fullName>
    </recommendedName>
</protein>
<evidence type="ECO:0008006" key="5">
    <source>
        <dbReference type="Google" id="ProtNLM"/>
    </source>
</evidence>
<accession>B2TB95</accession>
<dbReference type="SUPFAM" id="SSF54292">
    <property type="entry name" value="2Fe-2S ferredoxin-like"/>
    <property type="match status" value="1"/>
</dbReference>
<sequence precursor="true">MFRKLQDPSLADTLQITVDGEAVGAMEGETVAGVLMRRAVLLTRQTPVSGMLRAPYCMMGVCFECLAVVDGIASVQTCLTTVRDGMCVERQRGRRTVELEVCSGRDFTEDGEREAAPPREDEAVRDEKKI</sequence>
<dbReference type="KEGG" id="bpy:Bphyt_6534"/>
<feature type="region of interest" description="Disordered" evidence="2">
    <location>
        <begin position="107"/>
        <end position="130"/>
    </location>
</feature>
<dbReference type="Gene3D" id="3.10.20.440">
    <property type="entry name" value="2Fe-2S iron-sulphur cluster binding domain, sarcosine oxidase, alpha subunit, N-terminal domain"/>
    <property type="match status" value="1"/>
</dbReference>
<dbReference type="AlphaFoldDB" id="B2TB95"/>
<evidence type="ECO:0000313" key="3">
    <source>
        <dbReference type="EMBL" id="ACD20837.1"/>
    </source>
</evidence>
<name>B2TB95_PARPJ</name>
<dbReference type="RefSeq" id="WP_012428341.1">
    <property type="nucleotide sequence ID" value="NC_010676.1"/>
</dbReference>
<dbReference type="GO" id="GO:0051536">
    <property type="term" value="F:iron-sulfur cluster binding"/>
    <property type="evidence" value="ECO:0007669"/>
    <property type="project" value="InterPro"/>
</dbReference>
<dbReference type="STRING" id="398527.Bphyt_6534"/>
<evidence type="ECO:0000256" key="2">
    <source>
        <dbReference type="SAM" id="MobiDB-lite"/>
    </source>
</evidence>
<proteinExistence type="predicted"/>
<gene>
    <name evidence="3" type="ordered locus">Bphyt_6534</name>
</gene>
<keyword evidence="1" id="KW-0560">Oxidoreductase</keyword>
<reference evidence="3 4" key="1">
    <citation type="journal article" date="2011" name="J. Bacteriol.">
        <title>Complete genome sequence of the plant growth-promoting endophyte Burkholderia phytofirmans strain PsJN.</title>
        <authorList>
            <person name="Weilharter A."/>
            <person name="Mitter B."/>
            <person name="Shin M.V."/>
            <person name="Chain P.S."/>
            <person name="Nowak J."/>
            <person name="Sessitsch A."/>
        </authorList>
    </citation>
    <scope>NUCLEOTIDE SEQUENCE [LARGE SCALE GENOMIC DNA]</scope>
    <source>
        <strain evidence="4">DSM 17436 / LMG 22146 / PsJN</strain>
    </source>
</reference>
<dbReference type="InterPro" id="IPR036010">
    <property type="entry name" value="2Fe-2S_ferredoxin-like_sf"/>
</dbReference>
<organism evidence="3 4">
    <name type="scientific">Paraburkholderia phytofirmans (strain DSM 17436 / LMG 22146 / PsJN)</name>
    <name type="common">Burkholderia phytofirmans</name>
    <dbReference type="NCBI Taxonomy" id="398527"/>
    <lineage>
        <taxon>Bacteria</taxon>
        <taxon>Pseudomonadati</taxon>
        <taxon>Pseudomonadota</taxon>
        <taxon>Betaproteobacteria</taxon>
        <taxon>Burkholderiales</taxon>
        <taxon>Burkholderiaceae</taxon>
        <taxon>Paraburkholderia</taxon>
    </lineage>
</organism>
<dbReference type="Pfam" id="PF13510">
    <property type="entry name" value="Fer2_4"/>
    <property type="match status" value="1"/>
</dbReference>
<dbReference type="HOGENOM" id="CLU_153062_1_0_4"/>